<dbReference type="InterPro" id="IPR005178">
    <property type="entry name" value="Ostalpha/TMEM184C"/>
</dbReference>
<protein>
    <submittedName>
        <fullName evidence="6">Solute carrier family 51 alpha subunit</fullName>
    </submittedName>
</protein>
<comment type="caution">
    <text evidence="6">The sequence shown here is derived from an EMBL/GenBank/DDBJ whole genome shotgun (WGS) entry which is preliminary data.</text>
</comment>
<evidence type="ECO:0000256" key="5">
    <source>
        <dbReference type="SAM" id="Phobius"/>
    </source>
</evidence>
<proteinExistence type="predicted"/>
<keyword evidence="2 5" id="KW-0812">Transmembrane</keyword>
<dbReference type="EMBL" id="JAHGAV010000107">
    <property type="protein sequence ID" value="KAG6931930.1"/>
    <property type="molecule type" value="Genomic_DNA"/>
</dbReference>
<dbReference type="Proteomes" id="UP000765507">
    <property type="component" value="Unassembled WGS sequence"/>
</dbReference>
<evidence type="ECO:0000256" key="3">
    <source>
        <dbReference type="ARBA" id="ARBA00022989"/>
    </source>
</evidence>
<dbReference type="Pfam" id="PF03619">
    <property type="entry name" value="Solute_trans_a"/>
    <property type="match status" value="1"/>
</dbReference>
<evidence type="ECO:0000256" key="1">
    <source>
        <dbReference type="ARBA" id="ARBA00004141"/>
    </source>
</evidence>
<reference evidence="6 7" key="1">
    <citation type="journal article" date="2020" name="G3 (Bethesda)">
        <title>Draft Genome of the Common Snapping Turtle, Chelydra serpentina, a Model for Phenotypic Plasticity in Reptiles.</title>
        <authorList>
            <person name="Das D."/>
            <person name="Singh S.K."/>
            <person name="Bierstedt J."/>
            <person name="Erickson A."/>
            <person name="Galli G.L.J."/>
            <person name="Crossley D.A. 2nd"/>
            <person name="Rhen T."/>
        </authorList>
    </citation>
    <scope>NUCLEOTIDE SEQUENCE [LARGE SCALE GENOMIC DNA]</scope>
    <source>
        <strain evidence="6">KW</strain>
    </source>
</reference>
<dbReference type="OrthoDB" id="5832279at2759"/>
<name>A0A8T1STG2_CHESE</name>
<keyword evidence="7" id="KW-1185">Reference proteome</keyword>
<feature type="transmembrane region" description="Helical" evidence="5">
    <location>
        <begin position="55"/>
        <end position="75"/>
    </location>
</feature>
<organism evidence="6 7">
    <name type="scientific">Chelydra serpentina</name>
    <name type="common">Snapping turtle</name>
    <name type="synonym">Testudo serpentina</name>
    <dbReference type="NCBI Taxonomy" id="8475"/>
    <lineage>
        <taxon>Eukaryota</taxon>
        <taxon>Metazoa</taxon>
        <taxon>Chordata</taxon>
        <taxon>Craniata</taxon>
        <taxon>Vertebrata</taxon>
        <taxon>Euteleostomi</taxon>
        <taxon>Archelosauria</taxon>
        <taxon>Testudinata</taxon>
        <taxon>Testudines</taxon>
        <taxon>Cryptodira</taxon>
        <taxon>Durocryptodira</taxon>
        <taxon>Americhelydia</taxon>
        <taxon>Chelydroidea</taxon>
        <taxon>Chelydridae</taxon>
        <taxon>Chelydra</taxon>
    </lineage>
</organism>
<keyword evidence="4 5" id="KW-0472">Membrane</keyword>
<keyword evidence="3 5" id="KW-1133">Transmembrane helix</keyword>
<evidence type="ECO:0000256" key="4">
    <source>
        <dbReference type="ARBA" id="ARBA00023136"/>
    </source>
</evidence>
<comment type="subcellular location">
    <subcellularLocation>
        <location evidence="1">Membrane</location>
        <topology evidence="1">Multi-pass membrane protein</topology>
    </subcellularLocation>
</comment>
<evidence type="ECO:0000256" key="2">
    <source>
        <dbReference type="ARBA" id="ARBA00022692"/>
    </source>
</evidence>
<gene>
    <name evidence="6" type="primary">SLC51A</name>
    <name evidence="6" type="ORF">G0U57_000562</name>
</gene>
<evidence type="ECO:0000313" key="7">
    <source>
        <dbReference type="Proteomes" id="UP000765507"/>
    </source>
</evidence>
<feature type="transmembrane region" description="Helical" evidence="5">
    <location>
        <begin position="12"/>
        <end position="35"/>
    </location>
</feature>
<feature type="non-terminal residue" evidence="6">
    <location>
        <position position="98"/>
    </location>
</feature>
<accession>A0A8T1STG2</accession>
<evidence type="ECO:0000313" key="6">
    <source>
        <dbReference type="EMBL" id="KAG6931930.1"/>
    </source>
</evidence>
<sequence>RGPSVCDQLSPFHCFWSQVLLILTALQPAILSILASSGQIACAPPLSSKTRSQYMSVQLLILETFIITVVTRMYYRKQVTRRTPPLAFSLGWGHEKKT</sequence>
<dbReference type="AlphaFoldDB" id="A0A8T1STG2"/>
<dbReference type="GO" id="GO:0016020">
    <property type="term" value="C:membrane"/>
    <property type="evidence" value="ECO:0007669"/>
    <property type="project" value="UniProtKB-SubCell"/>
</dbReference>